<dbReference type="Proteomes" id="UP000006727">
    <property type="component" value="Chromosome 24"/>
</dbReference>
<dbReference type="AlphaFoldDB" id="A0A7I4EQG9"/>
<sequence length="47" mass="5692">MEYKIYDKALQLRLKTIFINIICPNQSFFLPWQFILDKLVLMKETIA</sequence>
<organism evidence="1 2">
    <name type="scientific">Physcomitrium patens</name>
    <name type="common">Spreading-leaved earth moss</name>
    <name type="synonym">Physcomitrella patens</name>
    <dbReference type="NCBI Taxonomy" id="3218"/>
    <lineage>
        <taxon>Eukaryota</taxon>
        <taxon>Viridiplantae</taxon>
        <taxon>Streptophyta</taxon>
        <taxon>Embryophyta</taxon>
        <taxon>Bryophyta</taxon>
        <taxon>Bryophytina</taxon>
        <taxon>Bryopsida</taxon>
        <taxon>Funariidae</taxon>
        <taxon>Funariales</taxon>
        <taxon>Funariaceae</taxon>
        <taxon>Physcomitrium</taxon>
    </lineage>
</organism>
<evidence type="ECO:0000313" key="2">
    <source>
        <dbReference type="Proteomes" id="UP000006727"/>
    </source>
</evidence>
<name>A0A7I4EQG9_PHYPA</name>
<dbReference type="EnsemblPlants" id="Pp3c24_16620V3.2">
    <property type="protein sequence ID" value="PAC:32910756.CDS.1"/>
    <property type="gene ID" value="Pp3c24_16620"/>
</dbReference>
<dbReference type="EMBL" id="ABEU02000024">
    <property type="status" value="NOT_ANNOTATED_CDS"/>
    <property type="molecule type" value="Genomic_DNA"/>
</dbReference>
<dbReference type="Gramene" id="Pp3c24_16620V3.2">
    <property type="protein sequence ID" value="PAC:32910756.CDS.1"/>
    <property type="gene ID" value="Pp3c24_16620"/>
</dbReference>
<keyword evidence="2" id="KW-1185">Reference proteome</keyword>
<reference evidence="1" key="3">
    <citation type="submission" date="2020-12" db="UniProtKB">
        <authorList>
            <consortium name="EnsemblPlants"/>
        </authorList>
    </citation>
    <scope>IDENTIFICATION</scope>
</reference>
<reference evidence="1 2" key="1">
    <citation type="journal article" date="2008" name="Science">
        <title>The Physcomitrella genome reveals evolutionary insights into the conquest of land by plants.</title>
        <authorList>
            <person name="Rensing S."/>
            <person name="Lang D."/>
            <person name="Zimmer A."/>
            <person name="Terry A."/>
            <person name="Salamov A."/>
            <person name="Shapiro H."/>
            <person name="Nishiyama T."/>
            <person name="Perroud P.-F."/>
            <person name="Lindquist E."/>
            <person name="Kamisugi Y."/>
            <person name="Tanahashi T."/>
            <person name="Sakakibara K."/>
            <person name="Fujita T."/>
            <person name="Oishi K."/>
            <person name="Shin-I T."/>
            <person name="Kuroki Y."/>
            <person name="Toyoda A."/>
            <person name="Suzuki Y."/>
            <person name="Hashimoto A."/>
            <person name="Yamaguchi K."/>
            <person name="Sugano A."/>
            <person name="Kohara Y."/>
            <person name="Fujiyama A."/>
            <person name="Anterola A."/>
            <person name="Aoki S."/>
            <person name="Ashton N."/>
            <person name="Barbazuk W.B."/>
            <person name="Barker E."/>
            <person name="Bennetzen J."/>
            <person name="Bezanilla M."/>
            <person name="Blankenship R."/>
            <person name="Cho S.H."/>
            <person name="Dutcher S."/>
            <person name="Estelle M."/>
            <person name="Fawcett J.A."/>
            <person name="Gundlach H."/>
            <person name="Hanada K."/>
            <person name="Heyl A."/>
            <person name="Hicks K.A."/>
            <person name="Hugh J."/>
            <person name="Lohr M."/>
            <person name="Mayer K."/>
            <person name="Melkozernov A."/>
            <person name="Murata T."/>
            <person name="Nelson D."/>
            <person name="Pils B."/>
            <person name="Prigge M."/>
            <person name="Reiss B."/>
            <person name="Renner T."/>
            <person name="Rombauts S."/>
            <person name="Rushton P."/>
            <person name="Sanderfoot A."/>
            <person name="Schween G."/>
            <person name="Shiu S.-H."/>
            <person name="Stueber K."/>
            <person name="Theodoulou F.L."/>
            <person name="Tu H."/>
            <person name="Van de Peer Y."/>
            <person name="Verrier P.J."/>
            <person name="Waters E."/>
            <person name="Wood A."/>
            <person name="Yang L."/>
            <person name="Cove D."/>
            <person name="Cuming A."/>
            <person name="Hasebe M."/>
            <person name="Lucas S."/>
            <person name="Mishler D.B."/>
            <person name="Reski R."/>
            <person name="Grigoriev I."/>
            <person name="Quatrano R.S."/>
            <person name="Boore J.L."/>
        </authorList>
    </citation>
    <scope>NUCLEOTIDE SEQUENCE [LARGE SCALE GENOMIC DNA]</scope>
    <source>
        <strain evidence="1 2">cv. Gransden 2004</strain>
    </source>
</reference>
<reference evidence="1 2" key="2">
    <citation type="journal article" date="2018" name="Plant J.">
        <title>The Physcomitrella patens chromosome-scale assembly reveals moss genome structure and evolution.</title>
        <authorList>
            <person name="Lang D."/>
            <person name="Ullrich K.K."/>
            <person name="Murat F."/>
            <person name="Fuchs J."/>
            <person name="Jenkins J."/>
            <person name="Haas F.B."/>
            <person name="Piednoel M."/>
            <person name="Gundlach H."/>
            <person name="Van Bel M."/>
            <person name="Meyberg R."/>
            <person name="Vives C."/>
            <person name="Morata J."/>
            <person name="Symeonidi A."/>
            <person name="Hiss M."/>
            <person name="Muchero W."/>
            <person name="Kamisugi Y."/>
            <person name="Saleh O."/>
            <person name="Blanc G."/>
            <person name="Decker E.L."/>
            <person name="van Gessel N."/>
            <person name="Grimwood J."/>
            <person name="Hayes R.D."/>
            <person name="Graham S.W."/>
            <person name="Gunter L.E."/>
            <person name="McDaniel S.F."/>
            <person name="Hoernstein S.N.W."/>
            <person name="Larsson A."/>
            <person name="Li F.W."/>
            <person name="Perroud P.F."/>
            <person name="Phillips J."/>
            <person name="Ranjan P."/>
            <person name="Rokshar D.S."/>
            <person name="Rothfels C.J."/>
            <person name="Schneider L."/>
            <person name="Shu S."/>
            <person name="Stevenson D.W."/>
            <person name="Thummler F."/>
            <person name="Tillich M."/>
            <person name="Villarreal Aguilar J.C."/>
            <person name="Widiez T."/>
            <person name="Wong G.K."/>
            <person name="Wymore A."/>
            <person name="Zhang Y."/>
            <person name="Zimmer A.D."/>
            <person name="Quatrano R.S."/>
            <person name="Mayer K.F.X."/>
            <person name="Goodstein D."/>
            <person name="Casacuberta J.M."/>
            <person name="Vandepoele K."/>
            <person name="Reski R."/>
            <person name="Cuming A.C."/>
            <person name="Tuskan G.A."/>
            <person name="Maumus F."/>
            <person name="Salse J."/>
            <person name="Schmutz J."/>
            <person name="Rensing S.A."/>
        </authorList>
    </citation>
    <scope>NUCLEOTIDE SEQUENCE [LARGE SCALE GENOMIC DNA]</scope>
    <source>
        <strain evidence="1 2">cv. Gransden 2004</strain>
    </source>
</reference>
<accession>A0A7I4EQG9</accession>
<evidence type="ECO:0000313" key="1">
    <source>
        <dbReference type="EnsemblPlants" id="PAC:32910756.CDS.1"/>
    </source>
</evidence>
<proteinExistence type="predicted"/>
<protein>
    <submittedName>
        <fullName evidence="1">Uncharacterized protein</fullName>
    </submittedName>
</protein>